<protein>
    <recommendedName>
        <fullName evidence="4">Calponin-homology (CH) domain-containing protein</fullName>
    </recommendedName>
</protein>
<feature type="region of interest" description="Disordered" evidence="1">
    <location>
        <begin position="572"/>
        <end position="655"/>
    </location>
</feature>
<feature type="region of interest" description="Disordered" evidence="1">
    <location>
        <begin position="136"/>
        <end position="159"/>
    </location>
</feature>
<feature type="compositionally biased region" description="Polar residues" evidence="1">
    <location>
        <begin position="47"/>
        <end position="58"/>
    </location>
</feature>
<proteinExistence type="predicted"/>
<feature type="compositionally biased region" description="Low complexity" evidence="1">
    <location>
        <begin position="8"/>
        <end position="19"/>
    </location>
</feature>
<evidence type="ECO:0000313" key="3">
    <source>
        <dbReference type="Proteomes" id="UP001176517"/>
    </source>
</evidence>
<dbReference type="EMBL" id="JAPDMZ010000085">
    <property type="protein sequence ID" value="KAK0550904.1"/>
    <property type="molecule type" value="Genomic_DNA"/>
</dbReference>
<dbReference type="AlphaFoldDB" id="A0AAN6JRP1"/>
<feature type="region of interest" description="Disordered" evidence="1">
    <location>
        <begin position="323"/>
        <end position="421"/>
    </location>
</feature>
<feature type="compositionally biased region" description="Polar residues" evidence="1">
    <location>
        <begin position="593"/>
        <end position="607"/>
    </location>
</feature>
<accession>A0AAN6JRP1</accession>
<sequence>MDEQQKMAVAAAASSSALAIRQEEGGDDEQQGRIPSLRPRPSALFYPSSNLAAHSNQKPFSKSAAKRESVLALGSIGHLQHLFSKQGIASKQRPQMAGNLTLAIGHAGQSALLLHESPPSSPTATGGRAEALAALDRASSPTPQSQQPILVLPPSPVPPQNKRLPYPNIERPTDVDPEALLPEVVQALDETCQKWDLIGLLKSSYRSAPSDAGHTSNRSSTIGETALSSSVIMERTLSDGTGPAGVANAIVGSPELASHRIDVLELIQSTTRTIRRVRAYLLAFPADILATRLAERAGLHLTQSDTAALAPRSQKNAFRRMSSYSQLPQLPRSESRTGHGPTSGSSFGPSATPSGMSTHVASASSTTSPVKKRSAREASETDARSSNGHESAHGSIDTASGVTSPPRLGASGASNTSSPAKKKVLDDPLVVIRKSALDVLGMLRELEERYRLPPDHPAYSARQEEDGGRRSSAGLGLDPAVKLSAQASNSNRASTSGVANSLASMRLREDDVSEKPRANSGDNGVDFVSETTGFLYQQNVLSAELKQERSIVRDYVDTVDYVLSAVLSERKSSSSGLRPSRSRATLVEHGDSSSRASSAQGFTSSAPFASEALKEEEEGVAARHATSVGSDSLMEDLDSDDERDTSEELKWNRPGVMPGGIKTRITLLMDELLPADLRQHLQTRRLDTSESLLQVLADGHLLCLAYNAALRRSRRPWGFIREDDIHALVGNTSAPEAAKWTFRKIDNLRNWGAALRLRYGLAADEMVPVDLDRDWNEQLAASSVAPNDEAKKSIRFEPRLVARREDGWQLSLAALVGRWLKAVGDEEMLKIE</sequence>
<comment type="caution">
    <text evidence="2">The sequence shown here is derived from an EMBL/GenBank/DDBJ whole genome shotgun (WGS) entry which is preliminary data.</text>
</comment>
<reference evidence="2" key="1">
    <citation type="journal article" date="2023" name="PhytoFront">
        <title>Draft Genome Resources of Seven Strains of Tilletia horrida, Causal Agent of Kernel Smut of Rice.</title>
        <authorList>
            <person name="Khanal S."/>
            <person name="Antony Babu S."/>
            <person name="Zhou X.G."/>
        </authorList>
    </citation>
    <scope>NUCLEOTIDE SEQUENCE</scope>
    <source>
        <strain evidence="2">TX6</strain>
    </source>
</reference>
<gene>
    <name evidence="2" type="ORF">OC846_003474</name>
</gene>
<evidence type="ECO:0008006" key="4">
    <source>
        <dbReference type="Google" id="ProtNLM"/>
    </source>
</evidence>
<feature type="compositionally biased region" description="Polar residues" evidence="1">
    <location>
        <begin position="340"/>
        <end position="360"/>
    </location>
</feature>
<dbReference type="PANTHER" id="PTHR38702">
    <property type="entry name" value="CALPONIN-HOMOLOGY (CH) DOMAIN-CONTAINING PROTEIN"/>
    <property type="match status" value="1"/>
</dbReference>
<keyword evidence="3" id="KW-1185">Reference proteome</keyword>
<feature type="compositionally biased region" description="Low complexity" evidence="1">
    <location>
        <begin position="573"/>
        <end position="583"/>
    </location>
</feature>
<feature type="compositionally biased region" description="Acidic residues" evidence="1">
    <location>
        <begin position="633"/>
        <end position="645"/>
    </location>
</feature>
<feature type="region of interest" description="Disordered" evidence="1">
    <location>
        <begin position="454"/>
        <end position="476"/>
    </location>
</feature>
<organism evidence="2 3">
    <name type="scientific">Tilletia horrida</name>
    <dbReference type="NCBI Taxonomy" id="155126"/>
    <lineage>
        <taxon>Eukaryota</taxon>
        <taxon>Fungi</taxon>
        <taxon>Dikarya</taxon>
        <taxon>Basidiomycota</taxon>
        <taxon>Ustilaginomycotina</taxon>
        <taxon>Exobasidiomycetes</taxon>
        <taxon>Tilletiales</taxon>
        <taxon>Tilletiaceae</taxon>
        <taxon>Tilletia</taxon>
    </lineage>
</organism>
<dbReference type="PANTHER" id="PTHR38702:SF1">
    <property type="entry name" value="CALPONIN-HOMOLOGY (CH) DOMAIN-CONTAINING PROTEIN"/>
    <property type="match status" value="1"/>
</dbReference>
<name>A0AAN6JRP1_9BASI</name>
<evidence type="ECO:0000313" key="2">
    <source>
        <dbReference type="EMBL" id="KAK0550904.1"/>
    </source>
</evidence>
<dbReference type="Proteomes" id="UP001176517">
    <property type="component" value="Unassembled WGS sequence"/>
</dbReference>
<evidence type="ECO:0000256" key="1">
    <source>
        <dbReference type="SAM" id="MobiDB-lite"/>
    </source>
</evidence>
<feature type="region of interest" description="Disordered" evidence="1">
    <location>
        <begin position="1"/>
        <end position="58"/>
    </location>
</feature>